<sequence length="207" mass="22508">MSPMNQSKPMTLREKNRLRARQELLDVVLDLFSEGGLSACSMDVVAKRVGASKTTAYSHFPGGVDEMLRELYTLVSRRVVASAREAHDEKTAAAEKILALAEALLSVCAEKKVGHFYMMLSPVLSPLLEPVVGYASAAFRDMITSDLATVGFAPEHAEPVSVLLTGAMRECAREVAKSPDRLSEMLSTFDALSRLIVEQFPKTCSGV</sequence>
<protein>
    <recommendedName>
        <fullName evidence="5">HTH tetR-type domain-containing protein</fullName>
    </recommendedName>
</protein>
<dbReference type="Gene3D" id="1.10.357.10">
    <property type="entry name" value="Tetracycline Repressor, domain 2"/>
    <property type="match status" value="1"/>
</dbReference>
<keyword evidence="1" id="KW-0805">Transcription regulation</keyword>
<evidence type="ECO:0000256" key="4">
    <source>
        <dbReference type="PROSITE-ProRule" id="PRU00335"/>
    </source>
</evidence>
<keyword evidence="3" id="KW-0804">Transcription</keyword>
<keyword evidence="2 4" id="KW-0238">DNA-binding</keyword>
<evidence type="ECO:0000256" key="1">
    <source>
        <dbReference type="ARBA" id="ARBA00023015"/>
    </source>
</evidence>
<dbReference type="GO" id="GO:0000976">
    <property type="term" value="F:transcription cis-regulatory region binding"/>
    <property type="evidence" value="ECO:0007669"/>
    <property type="project" value="TreeGrafter"/>
</dbReference>
<dbReference type="PANTHER" id="PTHR30055:SF234">
    <property type="entry name" value="HTH-TYPE TRANSCRIPTIONAL REGULATOR BETI"/>
    <property type="match status" value="1"/>
</dbReference>
<dbReference type="GO" id="GO:0003700">
    <property type="term" value="F:DNA-binding transcription factor activity"/>
    <property type="evidence" value="ECO:0007669"/>
    <property type="project" value="TreeGrafter"/>
</dbReference>
<feature type="DNA-binding region" description="H-T-H motif" evidence="4">
    <location>
        <begin position="41"/>
        <end position="60"/>
    </location>
</feature>
<dbReference type="Proteomes" id="UP000232163">
    <property type="component" value="Unassembled WGS sequence"/>
</dbReference>
<proteinExistence type="predicted"/>
<dbReference type="InterPro" id="IPR050109">
    <property type="entry name" value="HTH-type_TetR-like_transc_reg"/>
</dbReference>
<feature type="domain" description="HTH tetR-type" evidence="5">
    <location>
        <begin position="18"/>
        <end position="78"/>
    </location>
</feature>
<dbReference type="Pfam" id="PF00440">
    <property type="entry name" value="TetR_N"/>
    <property type="match status" value="1"/>
</dbReference>
<dbReference type="AlphaFoldDB" id="A0A2N9VYH1"/>
<organism evidence="6 7">
    <name type="scientific">Phyllobacterium zundukense</name>
    <dbReference type="NCBI Taxonomy" id="1867719"/>
    <lineage>
        <taxon>Bacteria</taxon>
        <taxon>Pseudomonadati</taxon>
        <taxon>Pseudomonadota</taxon>
        <taxon>Alphaproteobacteria</taxon>
        <taxon>Hyphomicrobiales</taxon>
        <taxon>Phyllobacteriaceae</taxon>
        <taxon>Phyllobacterium</taxon>
    </lineage>
</organism>
<dbReference type="KEGG" id="pht:BLM14_25580"/>
<name>A0A2N9VYH1_9HYPH</name>
<dbReference type="SUPFAM" id="SSF46689">
    <property type="entry name" value="Homeodomain-like"/>
    <property type="match status" value="1"/>
</dbReference>
<reference evidence="7" key="1">
    <citation type="journal article" date="2017" name="Int J Environ Stud">
        <title>Does the Miocene-Pliocene relict legume Oxytropis triphylla form nitrogen-fixing nodules with a combination of bacterial strains?</title>
        <authorList>
            <person name="Safronova V."/>
            <person name="Belimov A."/>
            <person name="Sazanova A."/>
            <person name="Kuznetsova I."/>
            <person name="Popova J."/>
            <person name="Andronov E."/>
            <person name="Verkhozina A."/>
            <person name="Tikhonovich I."/>
        </authorList>
    </citation>
    <scope>NUCLEOTIDE SEQUENCE [LARGE SCALE GENOMIC DNA]</scope>
    <source>
        <strain evidence="7">Tri-38</strain>
    </source>
</reference>
<evidence type="ECO:0000256" key="3">
    <source>
        <dbReference type="ARBA" id="ARBA00023163"/>
    </source>
</evidence>
<evidence type="ECO:0000259" key="5">
    <source>
        <dbReference type="PROSITE" id="PS50977"/>
    </source>
</evidence>
<dbReference type="PROSITE" id="PS50977">
    <property type="entry name" value="HTH_TETR_2"/>
    <property type="match status" value="1"/>
</dbReference>
<keyword evidence="7" id="KW-1185">Reference proteome</keyword>
<evidence type="ECO:0000256" key="2">
    <source>
        <dbReference type="ARBA" id="ARBA00023125"/>
    </source>
</evidence>
<dbReference type="PANTHER" id="PTHR30055">
    <property type="entry name" value="HTH-TYPE TRANSCRIPTIONAL REGULATOR RUTR"/>
    <property type="match status" value="1"/>
</dbReference>
<gene>
    <name evidence="6" type="ORF">B5P45_11710</name>
</gene>
<accession>A0A2N9VYH1</accession>
<comment type="caution">
    <text evidence="6">The sequence shown here is derived from an EMBL/GenBank/DDBJ whole genome shotgun (WGS) entry which is preliminary data.</text>
</comment>
<evidence type="ECO:0000313" key="7">
    <source>
        <dbReference type="Proteomes" id="UP000232163"/>
    </source>
</evidence>
<dbReference type="InterPro" id="IPR009057">
    <property type="entry name" value="Homeodomain-like_sf"/>
</dbReference>
<evidence type="ECO:0000313" key="6">
    <source>
        <dbReference type="EMBL" id="PIO44539.1"/>
    </source>
</evidence>
<dbReference type="InterPro" id="IPR001647">
    <property type="entry name" value="HTH_TetR"/>
</dbReference>
<dbReference type="EMBL" id="MZMT01000028">
    <property type="protein sequence ID" value="PIO44539.1"/>
    <property type="molecule type" value="Genomic_DNA"/>
</dbReference>